<gene>
    <name evidence="4" type="ORF">GH714_032445</name>
</gene>
<evidence type="ECO:0000256" key="1">
    <source>
        <dbReference type="ARBA" id="ARBA00022737"/>
    </source>
</evidence>
<dbReference type="PROSITE" id="PS51375">
    <property type="entry name" value="PPR"/>
    <property type="match status" value="4"/>
</dbReference>
<protein>
    <recommendedName>
        <fullName evidence="6">Pentatricopeptide repeat-containing protein</fullName>
    </recommendedName>
</protein>
<feature type="repeat" description="PPR" evidence="2">
    <location>
        <begin position="382"/>
        <end position="417"/>
    </location>
</feature>
<dbReference type="GO" id="GO:0009451">
    <property type="term" value="P:RNA modification"/>
    <property type="evidence" value="ECO:0007669"/>
    <property type="project" value="InterPro"/>
</dbReference>
<evidence type="ECO:0000313" key="5">
    <source>
        <dbReference type="Proteomes" id="UP000467840"/>
    </source>
</evidence>
<dbReference type="EMBL" id="JAAGAX010000003">
    <property type="protein sequence ID" value="KAF2320991.1"/>
    <property type="molecule type" value="Genomic_DNA"/>
</dbReference>
<dbReference type="Proteomes" id="UP000467840">
    <property type="component" value="Chromosome 10"/>
</dbReference>
<dbReference type="Pfam" id="PF13041">
    <property type="entry name" value="PPR_2"/>
    <property type="match status" value="1"/>
</dbReference>
<evidence type="ECO:0000256" key="2">
    <source>
        <dbReference type="PROSITE-ProRule" id="PRU00708"/>
    </source>
</evidence>
<evidence type="ECO:0000256" key="3">
    <source>
        <dbReference type="SAM" id="Coils"/>
    </source>
</evidence>
<keyword evidence="5" id="KW-1185">Reference proteome</keyword>
<dbReference type="Pfam" id="PF01535">
    <property type="entry name" value="PPR"/>
    <property type="match status" value="2"/>
</dbReference>
<dbReference type="InterPro" id="IPR046848">
    <property type="entry name" value="E_motif"/>
</dbReference>
<dbReference type="InterPro" id="IPR011990">
    <property type="entry name" value="TPR-like_helical_dom_sf"/>
</dbReference>
<feature type="repeat" description="PPR" evidence="2">
    <location>
        <begin position="598"/>
        <end position="632"/>
    </location>
</feature>
<dbReference type="NCBIfam" id="TIGR00756">
    <property type="entry name" value="PPR"/>
    <property type="match status" value="4"/>
</dbReference>
<dbReference type="Pfam" id="PF05542">
    <property type="entry name" value="DUF760"/>
    <property type="match status" value="2"/>
</dbReference>
<feature type="repeat" description="PPR" evidence="2">
    <location>
        <begin position="567"/>
        <end position="597"/>
    </location>
</feature>
<dbReference type="PANTHER" id="PTHR47926">
    <property type="entry name" value="PENTATRICOPEPTIDE REPEAT-CONTAINING PROTEIN"/>
    <property type="match status" value="1"/>
</dbReference>
<feature type="repeat" description="PPR" evidence="2">
    <location>
        <begin position="492"/>
        <end position="522"/>
    </location>
</feature>
<dbReference type="Pfam" id="PF20431">
    <property type="entry name" value="E_motif"/>
    <property type="match status" value="1"/>
</dbReference>
<dbReference type="InterPro" id="IPR046960">
    <property type="entry name" value="PPR_At4g14850-like_plant"/>
</dbReference>
<reference evidence="4 5" key="1">
    <citation type="journal article" date="2020" name="Mol. Plant">
        <title>The Chromosome-Based Rubber Tree Genome Provides New Insights into Spurge Genome Evolution and Rubber Biosynthesis.</title>
        <authorList>
            <person name="Liu J."/>
            <person name="Shi C."/>
            <person name="Shi C.C."/>
            <person name="Li W."/>
            <person name="Zhang Q.J."/>
            <person name="Zhang Y."/>
            <person name="Li K."/>
            <person name="Lu H.F."/>
            <person name="Shi C."/>
            <person name="Zhu S.T."/>
            <person name="Xiao Z.Y."/>
            <person name="Nan H."/>
            <person name="Yue Y."/>
            <person name="Zhu X.G."/>
            <person name="Wu Y."/>
            <person name="Hong X.N."/>
            <person name="Fan G.Y."/>
            <person name="Tong Y."/>
            <person name="Zhang D."/>
            <person name="Mao C.L."/>
            <person name="Liu Y.L."/>
            <person name="Hao S.J."/>
            <person name="Liu W.Q."/>
            <person name="Lv M.Q."/>
            <person name="Zhang H.B."/>
            <person name="Liu Y."/>
            <person name="Hu-Tang G.R."/>
            <person name="Wang J.P."/>
            <person name="Wang J.H."/>
            <person name="Sun Y.H."/>
            <person name="Ni S.B."/>
            <person name="Chen W.B."/>
            <person name="Zhang X.C."/>
            <person name="Jiao Y.N."/>
            <person name="Eichler E.E."/>
            <person name="Li G.H."/>
            <person name="Liu X."/>
            <person name="Gao L.Z."/>
        </authorList>
    </citation>
    <scope>NUCLEOTIDE SEQUENCE [LARGE SCALE GENOMIC DNA]</scope>
    <source>
        <strain evidence="5">cv. GT1</strain>
        <tissue evidence="4">Leaf</tissue>
    </source>
</reference>
<dbReference type="FunFam" id="1.25.40.10:FF:000242">
    <property type="entry name" value="Pentatricopeptide repeat-containing protein"/>
    <property type="match status" value="1"/>
</dbReference>
<proteinExistence type="predicted"/>
<dbReference type="InterPro" id="IPR008479">
    <property type="entry name" value="DUF760"/>
</dbReference>
<comment type="caution">
    <text evidence="4">The sequence shown here is derived from an EMBL/GenBank/DDBJ whole genome shotgun (WGS) entry which is preliminary data.</text>
</comment>
<organism evidence="4 5">
    <name type="scientific">Hevea brasiliensis</name>
    <name type="common">Para rubber tree</name>
    <name type="synonym">Siphonia brasiliensis</name>
    <dbReference type="NCBI Taxonomy" id="3981"/>
    <lineage>
        <taxon>Eukaryota</taxon>
        <taxon>Viridiplantae</taxon>
        <taxon>Streptophyta</taxon>
        <taxon>Embryophyta</taxon>
        <taxon>Tracheophyta</taxon>
        <taxon>Spermatophyta</taxon>
        <taxon>Magnoliopsida</taxon>
        <taxon>eudicotyledons</taxon>
        <taxon>Gunneridae</taxon>
        <taxon>Pentapetalae</taxon>
        <taxon>rosids</taxon>
        <taxon>fabids</taxon>
        <taxon>Malpighiales</taxon>
        <taxon>Euphorbiaceae</taxon>
        <taxon>Crotonoideae</taxon>
        <taxon>Micrandreae</taxon>
        <taxon>Hevea</taxon>
    </lineage>
</organism>
<dbReference type="PANTHER" id="PTHR47926:SF537">
    <property type="entry name" value="PENTACOTRIPEPTIDE-REPEAT REGION OF PRORP DOMAIN-CONTAINING PROTEIN"/>
    <property type="match status" value="1"/>
</dbReference>
<evidence type="ECO:0008006" key="6">
    <source>
        <dbReference type="Google" id="ProtNLM"/>
    </source>
</evidence>
<feature type="coiled-coil region" evidence="3">
    <location>
        <begin position="176"/>
        <end position="203"/>
    </location>
</feature>
<accession>A0A6A6N4D0</accession>
<dbReference type="AlphaFoldDB" id="A0A6A6N4D0"/>
<keyword evidence="1" id="KW-0677">Repeat</keyword>
<dbReference type="Gene3D" id="1.25.40.10">
    <property type="entry name" value="Tetratricopeptide repeat domain"/>
    <property type="match status" value="3"/>
</dbReference>
<dbReference type="GO" id="GO:0003723">
    <property type="term" value="F:RNA binding"/>
    <property type="evidence" value="ECO:0007669"/>
    <property type="project" value="InterPro"/>
</dbReference>
<name>A0A6A6N4D0_HEVBR</name>
<dbReference type="InterPro" id="IPR002885">
    <property type="entry name" value="PPR_rpt"/>
</dbReference>
<evidence type="ECO:0000313" key="4">
    <source>
        <dbReference type="EMBL" id="KAF2320991.1"/>
    </source>
</evidence>
<sequence>MAVVEFSSGLYLNELISQFLSWTAAKSVLSDLIQEIEPLDVSLIQRDVPPTTLDAMKRTISGMLGLLPSDRFKVFIESLWEPLSKLLVSSMMTGYTLRNAEYRLCLERNLYAHEGNIENQKPENSKHNLQGTEVDSAKANQYYGKNVKFEKRTEDPSDNISIEGLGEMSSEARQYILDLQSRLSSVKKELHEVKRKSAALQMQRFVGEEKNDLLDYLRSLQPEKVAELSEPTSPELKEIIHSVVHGLLATLSPKMHSKVPPQSENASTGTRNIGSEDCAELVENTSLQFQPLISLTRDYLARLLFWDPICFRLMPLSESSHMKACFGAKYVVYVQKVHTHILKVGLITDPFVCNGLVAVYAKCFKDLASARLLFDEMPDKGVVCCWTSLIAGFAQSGQSEEVLRLFCVMMVREKLRPDNDTMVSVLSACSNLEIHQIEKWVTALSEFTNGIESKTSSCDSLNNVLVYLYGKWGKIEKSRERFDDISCNGKRSVLPWNSMINAYVKNGFPLEALSLFRLMAENPTCRPNHVTMVSVLSACAQIGDLELGKWVHDYLKSKGSKGVLEFNTFLSTSLIDMYSKCGSLDKAKEVFNQMVSKDVVSFNTMIMGLAINGEGMEAVKLFSTMQEFGLHPNAGTFLGLLWACSHSGLSDEGRKIFRDMSLSFVILPKLEHYACYIDLLARNGHLEEAIKRFLEVDPANSAGYVMLANVFAVDHRWSDVSALRWFMKEKGVKKQPGCSWISINGVVHEFLVGSPLHPQIESIHHMLHGLVKDMKIASPPEMPKLEL</sequence>
<keyword evidence="3" id="KW-0175">Coiled coil</keyword>